<evidence type="ECO:0000256" key="1">
    <source>
        <dbReference type="SAM" id="Phobius"/>
    </source>
</evidence>
<feature type="transmembrane region" description="Helical" evidence="1">
    <location>
        <begin position="129"/>
        <end position="150"/>
    </location>
</feature>
<proteinExistence type="predicted"/>
<keyword evidence="2" id="KW-0496">Mitochondrion</keyword>
<feature type="transmembrane region" description="Helical" evidence="1">
    <location>
        <begin position="90"/>
        <end position="109"/>
    </location>
</feature>
<gene>
    <name evidence="2" type="primary">nad6</name>
</gene>
<accession>A0A8A9WN46</accession>
<feature type="transmembrane region" description="Helical" evidence="1">
    <location>
        <begin position="54"/>
        <end position="78"/>
    </location>
</feature>
<name>A0A8A9WN46_9NEOP</name>
<dbReference type="AlphaFoldDB" id="A0A8A9WN46"/>
<keyword evidence="1" id="KW-0472">Membrane</keyword>
<feature type="transmembrane region" description="Helical" evidence="1">
    <location>
        <begin position="30"/>
        <end position="48"/>
    </location>
</feature>
<evidence type="ECO:0000313" key="2">
    <source>
        <dbReference type="EMBL" id="QTT60743.1"/>
    </source>
</evidence>
<keyword evidence="1" id="KW-1133">Transmembrane helix</keyword>
<feature type="transmembrane region" description="Helical" evidence="1">
    <location>
        <begin position="6"/>
        <end position="23"/>
    </location>
</feature>
<geneLocation type="mitochondrion" evidence="2"/>
<protein>
    <submittedName>
        <fullName evidence="2">NADH dehydrogenase subunit 6</fullName>
    </submittedName>
</protein>
<sequence>MITKTVNMILIFLFITSTMFMIFSYHPLTLGMMVITQCLITSAMLSFWHKFSWFSFFITIIYLGGILMLFSYIISLTFSKEPMIKLPKKYYYSTIPLYIYLFNSLKNDYMEQKKMNFESVMQSSFSSSMKMSIFLFTLLLILMIMVVFLTESNKGNMRTL</sequence>
<dbReference type="EMBL" id="MW751816">
    <property type="protein sequence ID" value="QTT60743.1"/>
    <property type="molecule type" value="Genomic_DNA"/>
</dbReference>
<organism evidence="2">
    <name type="scientific">Taeniothrips tigris</name>
    <dbReference type="NCBI Taxonomy" id="2824824"/>
    <lineage>
        <taxon>Eukaryota</taxon>
        <taxon>Metazoa</taxon>
        <taxon>Ecdysozoa</taxon>
        <taxon>Arthropoda</taxon>
        <taxon>Hexapoda</taxon>
        <taxon>Insecta</taxon>
        <taxon>Pterygota</taxon>
        <taxon>Neoptera</taxon>
        <taxon>Paraneoptera</taxon>
        <taxon>Thysanoptera</taxon>
        <taxon>Terebrantia</taxon>
        <taxon>Thripoidea</taxon>
        <taxon>Thripidae</taxon>
        <taxon>Taeniothrips</taxon>
    </lineage>
</organism>
<keyword evidence="1" id="KW-0812">Transmembrane</keyword>
<reference evidence="2" key="1">
    <citation type="submission" date="2021-03" db="EMBL/GenBank/DDBJ databases">
        <title>Mitogenome of Taeniothrips tigris.</title>
        <authorList>
            <person name="Kumar V."/>
            <person name="Tyagi K."/>
            <person name="Pakrashi A."/>
            <person name="Chandra K."/>
        </authorList>
    </citation>
    <scope>NUCLEOTIDE SEQUENCE</scope>
</reference>